<dbReference type="RefSeq" id="XP_001835765.2">
    <property type="nucleotide sequence ID" value="XM_001835713.2"/>
</dbReference>
<evidence type="ECO:0000313" key="1">
    <source>
        <dbReference type="EMBL" id="EAU86110.2"/>
    </source>
</evidence>
<proteinExistence type="predicted"/>
<name>A8NRE2_COPC7</name>
<accession>A8NRE2</accession>
<organism evidence="1 2">
    <name type="scientific">Coprinopsis cinerea (strain Okayama-7 / 130 / ATCC MYA-4618 / FGSC 9003)</name>
    <name type="common">Inky cap fungus</name>
    <name type="synonym">Hormographiella aspergillata</name>
    <dbReference type="NCBI Taxonomy" id="240176"/>
    <lineage>
        <taxon>Eukaryota</taxon>
        <taxon>Fungi</taxon>
        <taxon>Dikarya</taxon>
        <taxon>Basidiomycota</taxon>
        <taxon>Agaricomycotina</taxon>
        <taxon>Agaricomycetes</taxon>
        <taxon>Agaricomycetidae</taxon>
        <taxon>Agaricales</taxon>
        <taxon>Agaricineae</taxon>
        <taxon>Psathyrellaceae</taxon>
        <taxon>Coprinopsis</taxon>
    </lineage>
</organism>
<dbReference type="Proteomes" id="UP000001861">
    <property type="component" value="Unassembled WGS sequence"/>
</dbReference>
<dbReference type="VEuPathDB" id="FungiDB:CC1G_07189"/>
<dbReference type="KEGG" id="cci:CC1G_07189"/>
<dbReference type="EMBL" id="AACS02000008">
    <property type="protein sequence ID" value="EAU86110.2"/>
    <property type="molecule type" value="Genomic_DNA"/>
</dbReference>
<sequence>MPILKARLRAVSDLCSLSLDVHHRLAPSGHDPADSIKNIARLPKDIPVYAAQTILISLSGSVNNAQATVDELIASRLFKNMRDYFEMATMHA</sequence>
<dbReference type="OrthoDB" id="3141012at2759"/>
<protein>
    <submittedName>
        <fullName evidence="1">Uncharacterized protein</fullName>
    </submittedName>
</protein>
<dbReference type="InParanoid" id="A8NRE2"/>
<dbReference type="HOGENOM" id="CLU_2413180_0_0_1"/>
<keyword evidence="2" id="KW-1185">Reference proteome</keyword>
<evidence type="ECO:0000313" key="2">
    <source>
        <dbReference type="Proteomes" id="UP000001861"/>
    </source>
</evidence>
<gene>
    <name evidence="1" type="ORF">CC1G_07189</name>
</gene>
<comment type="caution">
    <text evidence="1">The sequence shown here is derived from an EMBL/GenBank/DDBJ whole genome shotgun (WGS) entry which is preliminary data.</text>
</comment>
<reference evidence="1 2" key="1">
    <citation type="journal article" date="2010" name="Proc. Natl. Acad. Sci. U.S.A.">
        <title>Insights into evolution of multicellular fungi from the assembled chromosomes of the mushroom Coprinopsis cinerea (Coprinus cinereus).</title>
        <authorList>
            <person name="Stajich J.E."/>
            <person name="Wilke S.K."/>
            <person name="Ahren D."/>
            <person name="Au C.H."/>
            <person name="Birren B.W."/>
            <person name="Borodovsky M."/>
            <person name="Burns C."/>
            <person name="Canback B."/>
            <person name="Casselton L.A."/>
            <person name="Cheng C.K."/>
            <person name="Deng J."/>
            <person name="Dietrich F.S."/>
            <person name="Fargo D.C."/>
            <person name="Farman M.L."/>
            <person name="Gathman A.C."/>
            <person name="Goldberg J."/>
            <person name="Guigo R."/>
            <person name="Hoegger P.J."/>
            <person name="Hooker J.B."/>
            <person name="Huggins A."/>
            <person name="James T.Y."/>
            <person name="Kamada T."/>
            <person name="Kilaru S."/>
            <person name="Kodira C."/>
            <person name="Kues U."/>
            <person name="Kupfer D."/>
            <person name="Kwan H.S."/>
            <person name="Lomsadze A."/>
            <person name="Li W."/>
            <person name="Lilly W.W."/>
            <person name="Ma L.J."/>
            <person name="Mackey A.J."/>
            <person name="Manning G."/>
            <person name="Martin F."/>
            <person name="Muraguchi H."/>
            <person name="Natvig D.O."/>
            <person name="Palmerini H."/>
            <person name="Ramesh M.A."/>
            <person name="Rehmeyer C.J."/>
            <person name="Roe B.A."/>
            <person name="Shenoy N."/>
            <person name="Stanke M."/>
            <person name="Ter-Hovhannisyan V."/>
            <person name="Tunlid A."/>
            <person name="Velagapudi R."/>
            <person name="Vision T.J."/>
            <person name="Zeng Q."/>
            <person name="Zolan M.E."/>
            <person name="Pukkila P.J."/>
        </authorList>
    </citation>
    <scope>NUCLEOTIDE SEQUENCE [LARGE SCALE GENOMIC DNA]</scope>
    <source>
        <strain evidence="2">Okayama-7 / 130 / ATCC MYA-4618 / FGSC 9003</strain>
    </source>
</reference>
<dbReference type="AlphaFoldDB" id="A8NRE2"/>
<dbReference type="GeneID" id="6012300"/>